<proteinExistence type="predicted"/>
<reference evidence="2 3" key="1">
    <citation type="journal article" date="2024" name="G3 (Bethesda)">
        <title>Genome assembly of Hibiscus sabdariffa L. provides insights into metabolisms of medicinal natural products.</title>
        <authorList>
            <person name="Kim T."/>
        </authorList>
    </citation>
    <scope>NUCLEOTIDE SEQUENCE [LARGE SCALE GENOMIC DNA]</scope>
    <source>
        <strain evidence="2">TK-2024</strain>
        <tissue evidence="2">Old leaves</tissue>
    </source>
</reference>
<organism evidence="2 3">
    <name type="scientific">Hibiscus sabdariffa</name>
    <name type="common">roselle</name>
    <dbReference type="NCBI Taxonomy" id="183260"/>
    <lineage>
        <taxon>Eukaryota</taxon>
        <taxon>Viridiplantae</taxon>
        <taxon>Streptophyta</taxon>
        <taxon>Embryophyta</taxon>
        <taxon>Tracheophyta</taxon>
        <taxon>Spermatophyta</taxon>
        <taxon>Magnoliopsida</taxon>
        <taxon>eudicotyledons</taxon>
        <taxon>Gunneridae</taxon>
        <taxon>Pentapetalae</taxon>
        <taxon>rosids</taxon>
        <taxon>malvids</taxon>
        <taxon>Malvales</taxon>
        <taxon>Malvaceae</taxon>
        <taxon>Malvoideae</taxon>
        <taxon>Hibiscus</taxon>
    </lineage>
</organism>
<feature type="region of interest" description="Disordered" evidence="1">
    <location>
        <begin position="1"/>
        <end position="23"/>
    </location>
</feature>
<dbReference type="Proteomes" id="UP001472677">
    <property type="component" value="Unassembled WGS sequence"/>
</dbReference>
<accession>A0ABR2E2K5</accession>
<sequence>MTSASTAPERKNKVTQFPPRRGEVKAHIFKSIAKTVASAASKAREAMAKNKGEGSDGKSSSSGTSTSPQSGYVSEGDGHMS</sequence>
<evidence type="ECO:0000313" key="3">
    <source>
        <dbReference type="Proteomes" id="UP001472677"/>
    </source>
</evidence>
<dbReference type="PANTHER" id="PTHR37721:SF1">
    <property type="entry name" value="OS05G0464200 PROTEIN"/>
    <property type="match status" value="1"/>
</dbReference>
<feature type="compositionally biased region" description="Low complexity" evidence="1">
    <location>
        <begin position="57"/>
        <end position="71"/>
    </location>
</feature>
<evidence type="ECO:0000256" key="1">
    <source>
        <dbReference type="SAM" id="MobiDB-lite"/>
    </source>
</evidence>
<keyword evidence="3" id="KW-1185">Reference proteome</keyword>
<feature type="region of interest" description="Disordered" evidence="1">
    <location>
        <begin position="41"/>
        <end position="81"/>
    </location>
</feature>
<protein>
    <submittedName>
        <fullName evidence="2">Uncharacterized protein</fullName>
    </submittedName>
</protein>
<name>A0ABR2E2K5_9ROSI</name>
<feature type="compositionally biased region" description="Basic and acidic residues" evidence="1">
    <location>
        <begin position="42"/>
        <end position="56"/>
    </location>
</feature>
<gene>
    <name evidence="2" type="ORF">V6N12_039636</name>
</gene>
<dbReference type="PANTHER" id="PTHR37721">
    <property type="entry name" value="OS05G0464200 PROTEIN"/>
    <property type="match status" value="1"/>
</dbReference>
<dbReference type="EMBL" id="JBBPBM010000020">
    <property type="protein sequence ID" value="KAK8550959.1"/>
    <property type="molecule type" value="Genomic_DNA"/>
</dbReference>
<evidence type="ECO:0000313" key="2">
    <source>
        <dbReference type="EMBL" id="KAK8550959.1"/>
    </source>
</evidence>
<comment type="caution">
    <text evidence="2">The sequence shown here is derived from an EMBL/GenBank/DDBJ whole genome shotgun (WGS) entry which is preliminary data.</text>
</comment>